<protein>
    <submittedName>
        <fullName evidence="2">CRISPR-associated protein Cas5 family</fullName>
    </submittedName>
</protein>
<dbReference type="Pfam" id="PF09704">
    <property type="entry name" value="Cas_Cas5d"/>
    <property type="match status" value="1"/>
</dbReference>
<evidence type="ECO:0000313" key="2">
    <source>
        <dbReference type="EMBL" id="KJU82837.1"/>
    </source>
</evidence>
<gene>
    <name evidence="2" type="ORF">MBAV_004968</name>
</gene>
<keyword evidence="1" id="KW-0051">Antiviral defense</keyword>
<name>A0A0F3GLZ4_9BACT</name>
<dbReference type="InterPro" id="IPR013422">
    <property type="entry name" value="CRISPR-assoc_prot_Cas5_N"/>
</dbReference>
<dbReference type="Proteomes" id="UP000033423">
    <property type="component" value="Unassembled WGS sequence"/>
</dbReference>
<dbReference type="GO" id="GO:0051607">
    <property type="term" value="P:defense response to virus"/>
    <property type="evidence" value="ECO:0007669"/>
    <property type="project" value="UniProtKB-KW"/>
</dbReference>
<evidence type="ECO:0000313" key="3">
    <source>
        <dbReference type="Proteomes" id="UP000033423"/>
    </source>
</evidence>
<comment type="caution">
    <text evidence="2">The sequence shown here is derived from an EMBL/GenBank/DDBJ whole genome shotgun (WGS) entry which is preliminary data.</text>
</comment>
<proteinExistence type="predicted"/>
<evidence type="ECO:0000256" key="1">
    <source>
        <dbReference type="ARBA" id="ARBA00023118"/>
    </source>
</evidence>
<dbReference type="EMBL" id="LACI01002149">
    <property type="protein sequence ID" value="KJU82837.1"/>
    <property type="molecule type" value="Genomic_DNA"/>
</dbReference>
<keyword evidence="3" id="KW-1185">Reference proteome</keyword>
<dbReference type="AlphaFoldDB" id="A0A0F3GLZ4"/>
<reference evidence="2 3" key="1">
    <citation type="submission" date="2015-02" db="EMBL/GenBank/DDBJ databases">
        <title>Single-cell genomics of uncultivated deep-branching MTB reveals a conserved set of magnetosome genes.</title>
        <authorList>
            <person name="Kolinko S."/>
            <person name="Richter M."/>
            <person name="Glockner F.O."/>
            <person name="Brachmann A."/>
            <person name="Schuler D."/>
        </authorList>
    </citation>
    <scope>NUCLEOTIDE SEQUENCE [LARGE SCALE GENOMIC DNA]</scope>
    <source>
        <strain evidence="2">TM-1</strain>
    </source>
</reference>
<dbReference type="NCBIfam" id="TIGR02593">
    <property type="entry name" value="CRISPR_cas5"/>
    <property type="match status" value="1"/>
</dbReference>
<dbReference type="InterPro" id="IPR021124">
    <property type="entry name" value="CRISPR-assoc_prot_Cas5"/>
</dbReference>
<dbReference type="GO" id="GO:0043571">
    <property type="term" value="P:maintenance of CRISPR repeat elements"/>
    <property type="evidence" value="ECO:0007669"/>
    <property type="project" value="InterPro"/>
</dbReference>
<organism evidence="2 3">
    <name type="scientific">Candidatus Magnetobacterium bavaricum</name>
    <dbReference type="NCBI Taxonomy" id="29290"/>
    <lineage>
        <taxon>Bacteria</taxon>
        <taxon>Pseudomonadati</taxon>
        <taxon>Nitrospirota</taxon>
        <taxon>Thermodesulfovibrionia</taxon>
        <taxon>Thermodesulfovibrionales</taxon>
        <taxon>Candidatus Magnetobacteriaceae</taxon>
        <taxon>Candidatus Magnetobacterium</taxon>
    </lineage>
</organism>
<sequence length="233" mass="27056">MKALKIKLYQNLVNYRREMSFGYVQTYPLPTPSMVKGMAHALLDLTRYHNLAISIQGRYASVVTNMQRVYKFDRPNRKPYDIIVGKAKQTAGHGIMFVDEIVDMELLLHIAFDDEDLTNQLYNAVRTKTVVLGRNEDIARVDFGETKLVDISSHETDGFRLPYDIYLPPELCKQHQLVGTYYRLPFYYEDVKSFEDKRIFSYVDTIYITKGNQIELYNITIDSDGDIVNLLAK</sequence>
<accession>A0A0F3GLZ4</accession>